<dbReference type="Gene3D" id="3.20.170.20">
    <property type="entry name" value="Protein of unknown function DUF952"/>
    <property type="match status" value="1"/>
</dbReference>
<dbReference type="SUPFAM" id="SSF56399">
    <property type="entry name" value="ADP-ribosylation"/>
    <property type="match status" value="1"/>
</dbReference>
<dbReference type="PANTHER" id="PTHR34129">
    <property type="entry name" value="BLR1139 PROTEIN"/>
    <property type="match status" value="1"/>
</dbReference>
<dbReference type="PANTHER" id="PTHR34129:SF1">
    <property type="entry name" value="DUF952 DOMAIN-CONTAINING PROTEIN"/>
    <property type="match status" value="1"/>
</dbReference>
<dbReference type="EMBL" id="BMJJ01000002">
    <property type="protein sequence ID" value="GGD11158.1"/>
    <property type="molecule type" value="Genomic_DNA"/>
</dbReference>
<dbReference type="RefSeq" id="WP_188849716.1">
    <property type="nucleotide sequence ID" value="NZ_BMJJ01000002.1"/>
</dbReference>
<name>A0A916XUF7_9HYPH</name>
<proteinExistence type="predicted"/>
<protein>
    <submittedName>
        <fullName evidence="1">Dihydroorotate dehydrogenase</fullName>
    </submittedName>
</protein>
<comment type="caution">
    <text evidence="1">The sequence shown here is derived from an EMBL/GenBank/DDBJ whole genome shotgun (WGS) entry which is preliminary data.</text>
</comment>
<reference evidence="1" key="1">
    <citation type="journal article" date="2014" name="Int. J. Syst. Evol. Microbiol.">
        <title>Complete genome sequence of Corynebacterium casei LMG S-19264T (=DSM 44701T), isolated from a smear-ripened cheese.</title>
        <authorList>
            <consortium name="US DOE Joint Genome Institute (JGI-PGF)"/>
            <person name="Walter F."/>
            <person name="Albersmeier A."/>
            <person name="Kalinowski J."/>
            <person name="Ruckert C."/>
        </authorList>
    </citation>
    <scope>NUCLEOTIDE SEQUENCE</scope>
    <source>
        <strain evidence="1">CGMCC 1.15493</strain>
    </source>
</reference>
<dbReference type="InterPro" id="IPR009297">
    <property type="entry name" value="DUF952"/>
</dbReference>
<gene>
    <name evidence="1" type="ORF">GCM10011335_12660</name>
</gene>
<sequence length="115" mass="12489">MTDPIYKIAPQALWRAAEAAGRFDGAPVDLADGFIHFSTAKQVRETASRHFGGQTDLLLIGIDPDRLGDGLKWEPSRGGQLFPHLYGTLPMDAVLFVEALPVDAAGYHVFPASIR</sequence>
<dbReference type="AlphaFoldDB" id="A0A916XUF7"/>
<dbReference type="Proteomes" id="UP000613160">
    <property type="component" value="Unassembled WGS sequence"/>
</dbReference>
<keyword evidence="2" id="KW-1185">Reference proteome</keyword>
<dbReference type="Pfam" id="PF06108">
    <property type="entry name" value="DUF952"/>
    <property type="match status" value="1"/>
</dbReference>
<evidence type="ECO:0000313" key="2">
    <source>
        <dbReference type="Proteomes" id="UP000613160"/>
    </source>
</evidence>
<evidence type="ECO:0000313" key="1">
    <source>
        <dbReference type="EMBL" id="GGD11158.1"/>
    </source>
</evidence>
<accession>A0A916XUF7</accession>
<reference evidence="1" key="2">
    <citation type="submission" date="2020-09" db="EMBL/GenBank/DDBJ databases">
        <authorList>
            <person name="Sun Q."/>
            <person name="Zhou Y."/>
        </authorList>
    </citation>
    <scope>NUCLEOTIDE SEQUENCE</scope>
    <source>
        <strain evidence="1">CGMCC 1.15493</strain>
    </source>
</reference>
<organism evidence="1 2">
    <name type="scientific">Aureimonas glaciei</name>
    <dbReference type="NCBI Taxonomy" id="1776957"/>
    <lineage>
        <taxon>Bacteria</taxon>
        <taxon>Pseudomonadati</taxon>
        <taxon>Pseudomonadota</taxon>
        <taxon>Alphaproteobacteria</taxon>
        <taxon>Hyphomicrobiales</taxon>
        <taxon>Aurantimonadaceae</taxon>
        <taxon>Aureimonas</taxon>
    </lineage>
</organism>